<dbReference type="InterPro" id="IPR050638">
    <property type="entry name" value="AA-Vitamin_Transporters"/>
</dbReference>
<dbReference type="Pfam" id="PF00892">
    <property type="entry name" value="EamA"/>
    <property type="match status" value="2"/>
</dbReference>
<evidence type="ECO:0000313" key="8">
    <source>
        <dbReference type="Proteomes" id="UP000199302"/>
    </source>
</evidence>
<feature type="transmembrane region" description="Helical" evidence="5">
    <location>
        <begin position="156"/>
        <end position="174"/>
    </location>
</feature>
<keyword evidence="2 5" id="KW-0812">Transmembrane</keyword>
<feature type="transmembrane region" description="Helical" evidence="5">
    <location>
        <begin position="186"/>
        <end position="206"/>
    </location>
</feature>
<evidence type="ECO:0000256" key="1">
    <source>
        <dbReference type="ARBA" id="ARBA00004141"/>
    </source>
</evidence>
<evidence type="ECO:0000313" key="7">
    <source>
        <dbReference type="EMBL" id="SFR09059.1"/>
    </source>
</evidence>
<feature type="domain" description="EamA" evidence="6">
    <location>
        <begin position="11"/>
        <end position="143"/>
    </location>
</feature>
<dbReference type="EMBL" id="FOYI01000005">
    <property type="protein sequence ID" value="SFR09059.1"/>
    <property type="molecule type" value="Genomic_DNA"/>
</dbReference>
<feature type="transmembrane region" description="Helical" evidence="5">
    <location>
        <begin position="126"/>
        <end position="144"/>
    </location>
</feature>
<dbReference type="InterPro" id="IPR000620">
    <property type="entry name" value="EamA_dom"/>
</dbReference>
<feature type="domain" description="EamA" evidence="6">
    <location>
        <begin position="156"/>
        <end position="289"/>
    </location>
</feature>
<protein>
    <submittedName>
        <fullName evidence="7">EamA-like transporter family protein</fullName>
    </submittedName>
</protein>
<sequence>MTTPRLSPLSLALLLLLALMWGSSFLFFEIALRALPPLTVTLHRVGWAVPVLWLILRASGQRIPRGWGVWGAYLVLGLLNNVIPFTLIGWGQTSIESGLAAILNGTTAFFGAIVAGLLLADERLTAGKLAGAAIGLGGVAVIMGPSALTSFDPRDLGQLAILGAALSYAFAGVWSRSRLSGQDPIANAFGMVSASAGLSLALQLAVLGPPKLSLALETWAVIFALAVLSTALAYVLYFRILALAGATNLLMVTLLVPPVAILLGWLVLDETLPASVGAGFGLIALGLVVSDGRLLPRRGKKPASG</sequence>
<keyword evidence="3 5" id="KW-1133">Transmembrane helix</keyword>
<dbReference type="AlphaFoldDB" id="A0A1I6DUA5"/>
<reference evidence="7 8" key="1">
    <citation type="submission" date="2016-10" db="EMBL/GenBank/DDBJ databases">
        <authorList>
            <person name="de Groot N.N."/>
        </authorList>
    </citation>
    <scope>NUCLEOTIDE SEQUENCE [LARGE SCALE GENOMIC DNA]</scope>
    <source>
        <strain evidence="8">KMM 9023,NRIC 0796,JCM 17311,KCTC 23692</strain>
    </source>
</reference>
<gene>
    <name evidence="7" type="ORF">SAMN04515673_105175</name>
</gene>
<dbReference type="InterPro" id="IPR037185">
    <property type="entry name" value="EmrE-like"/>
</dbReference>
<accession>A0A1I6DUA5</accession>
<comment type="subcellular location">
    <subcellularLocation>
        <location evidence="1">Membrane</location>
        <topology evidence="1">Multi-pass membrane protein</topology>
    </subcellularLocation>
</comment>
<organism evidence="7 8">
    <name type="scientific">Poseidonocella sedimentorum</name>
    <dbReference type="NCBI Taxonomy" id="871652"/>
    <lineage>
        <taxon>Bacteria</taxon>
        <taxon>Pseudomonadati</taxon>
        <taxon>Pseudomonadota</taxon>
        <taxon>Alphaproteobacteria</taxon>
        <taxon>Rhodobacterales</taxon>
        <taxon>Roseobacteraceae</taxon>
        <taxon>Poseidonocella</taxon>
    </lineage>
</organism>
<dbReference type="OrthoDB" id="9810556at2"/>
<evidence type="ECO:0000256" key="3">
    <source>
        <dbReference type="ARBA" id="ARBA00022989"/>
    </source>
</evidence>
<evidence type="ECO:0000256" key="2">
    <source>
        <dbReference type="ARBA" id="ARBA00022692"/>
    </source>
</evidence>
<dbReference type="STRING" id="871652.SAMN04515673_105175"/>
<name>A0A1I6DUA5_9RHOB</name>
<dbReference type="RefSeq" id="WP_092079703.1">
    <property type="nucleotide sequence ID" value="NZ_FOYI01000005.1"/>
</dbReference>
<dbReference type="Proteomes" id="UP000199302">
    <property type="component" value="Unassembled WGS sequence"/>
</dbReference>
<proteinExistence type="predicted"/>
<feature type="transmembrane region" description="Helical" evidence="5">
    <location>
        <begin position="38"/>
        <end position="56"/>
    </location>
</feature>
<evidence type="ECO:0000259" key="6">
    <source>
        <dbReference type="Pfam" id="PF00892"/>
    </source>
</evidence>
<dbReference type="PANTHER" id="PTHR32322:SF9">
    <property type="entry name" value="AMINO-ACID METABOLITE EFFLUX PUMP-RELATED"/>
    <property type="match status" value="1"/>
</dbReference>
<feature type="transmembrane region" description="Helical" evidence="5">
    <location>
        <begin position="68"/>
        <end position="91"/>
    </location>
</feature>
<feature type="transmembrane region" description="Helical" evidence="5">
    <location>
        <begin position="97"/>
        <end position="119"/>
    </location>
</feature>
<dbReference type="GO" id="GO:0016020">
    <property type="term" value="C:membrane"/>
    <property type="evidence" value="ECO:0007669"/>
    <property type="project" value="UniProtKB-SubCell"/>
</dbReference>
<keyword evidence="8" id="KW-1185">Reference proteome</keyword>
<evidence type="ECO:0000256" key="4">
    <source>
        <dbReference type="ARBA" id="ARBA00023136"/>
    </source>
</evidence>
<keyword evidence="4 5" id="KW-0472">Membrane</keyword>
<evidence type="ECO:0000256" key="5">
    <source>
        <dbReference type="SAM" id="Phobius"/>
    </source>
</evidence>
<dbReference type="PANTHER" id="PTHR32322">
    <property type="entry name" value="INNER MEMBRANE TRANSPORTER"/>
    <property type="match status" value="1"/>
</dbReference>
<feature type="transmembrane region" description="Helical" evidence="5">
    <location>
        <begin position="274"/>
        <end position="295"/>
    </location>
</feature>
<dbReference type="SUPFAM" id="SSF103481">
    <property type="entry name" value="Multidrug resistance efflux transporter EmrE"/>
    <property type="match status" value="2"/>
</dbReference>
<feature type="transmembrane region" description="Helical" evidence="5">
    <location>
        <begin position="249"/>
        <end position="268"/>
    </location>
</feature>
<feature type="transmembrane region" description="Helical" evidence="5">
    <location>
        <begin position="218"/>
        <end position="237"/>
    </location>
</feature>